<feature type="active site" description="Proton acceptor" evidence="4">
    <location>
        <position position="351"/>
    </location>
</feature>
<dbReference type="PIRSF" id="PIRSF000429">
    <property type="entry name" value="Ac-CoA_Ac_transf"/>
    <property type="match status" value="1"/>
</dbReference>
<evidence type="ECO:0000256" key="1">
    <source>
        <dbReference type="ARBA" id="ARBA00010982"/>
    </source>
</evidence>
<dbReference type="GO" id="GO:0044281">
    <property type="term" value="P:small molecule metabolic process"/>
    <property type="evidence" value="ECO:0007669"/>
    <property type="project" value="UniProtKB-ARBA"/>
</dbReference>
<dbReference type="InterPro" id="IPR020616">
    <property type="entry name" value="Thiolase_N"/>
</dbReference>
<dbReference type="GO" id="GO:0003985">
    <property type="term" value="F:acetyl-CoA C-acetyltransferase activity"/>
    <property type="evidence" value="ECO:0007669"/>
    <property type="project" value="UniProtKB-EC"/>
</dbReference>
<name>A0A2S5KQ04_9PROT</name>
<feature type="domain" description="Thiolase N-terminal" evidence="6">
    <location>
        <begin position="7"/>
        <end position="264"/>
    </location>
</feature>
<dbReference type="InterPro" id="IPR020617">
    <property type="entry name" value="Thiolase_C"/>
</dbReference>
<evidence type="ECO:0000313" key="8">
    <source>
        <dbReference type="EMBL" id="PPC76917.1"/>
    </source>
</evidence>
<feature type="domain" description="Thiolase C-terminal" evidence="7">
    <location>
        <begin position="273"/>
        <end position="394"/>
    </location>
</feature>
<dbReference type="InterPro" id="IPR020615">
    <property type="entry name" value="Thiolase_acyl_enz_int_AS"/>
</dbReference>
<gene>
    <name evidence="8" type="ORF">C4K68_12885</name>
</gene>
<dbReference type="OrthoDB" id="5289439at2"/>
<evidence type="ECO:0000313" key="9">
    <source>
        <dbReference type="Proteomes" id="UP000238196"/>
    </source>
</evidence>
<dbReference type="PANTHER" id="PTHR18919:SF107">
    <property type="entry name" value="ACETYL-COA ACETYLTRANSFERASE, CYTOSOLIC"/>
    <property type="match status" value="1"/>
</dbReference>
<evidence type="ECO:0000259" key="6">
    <source>
        <dbReference type="Pfam" id="PF00108"/>
    </source>
</evidence>
<proteinExistence type="inferred from homology"/>
<evidence type="ECO:0000259" key="7">
    <source>
        <dbReference type="Pfam" id="PF02803"/>
    </source>
</evidence>
<dbReference type="CDD" id="cd00751">
    <property type="entry name" value="thiolase"/>
    <property type="match status" value="1"/>
</dbReference>
<sequence length="396" mass="41635">MKTIKDVVVVSGVRTAIGTFGGALKDIPPSQLGAMVVAEAVKRAGIAADSVGHCVMGTVVPTEPKDMYMARVAALLGGLPEQTPALTVNRLCGSGLQAIVTAAQQIELGHCDVAVAGGAESMSRTNYWLPAARWGQRMGDGTMIDSMVGALTCPMEQVHMGITAENIAEKWQISREDQDALAVESHRRAQQAIEQGYFAEQILPVTLKSRKGDVQYSTDEHVRLNVEPADMEKLRPVFRKDGSVTAGNASGLNDAAAAVVLMSAEAAAAQGLQPMATLRGYSVAAVEPKYMGIGPVPAIRQLLAQTGLTVADIDLWEINEAFAAQALAVARDLQIPQEKLNPNGSGISLGHPIGATGAVITVKALYELQRTQGRYAVVSLCIGGGQGIAALFERNV</sequence>
<dbReference type="Pfam" id="PF02803">
    <property type="entry name" value="Thiolase_C"/>
    <property type="match status" value="1"/>
</dbReference>
<dbReference type="Pfam" id="PF00108">
    <property type="entry name" value="Thiolase_N"/>
    <property type="match status" value="1"/>
</dbReference>
<dbReference type="PROSITE" id="PS00099">
    <property type="entry name" value="THIOLASE_3"/>
    <property type="match status" value="1"/>
</dbReference>
<dbReference type="NCBIfam" id="TIGR01930">
    <property type="entry name" value="AcCoA-C-Actrans"/>
    <property type="match status" value="1"/>
</dbReference>
<dbReference type="InterPro" id="IPR002155">
    <property type="entry name" value="Thiolase"/>
</dbReference>
<dbReference type="InterPro" id="IPR016039">
    <property type="entry name" value="Thiolase-like"/>
</dbReference>
<dbReference type="EMBL" id="PRLP01000037">
    <property type="protein sequence ID" value="PPC76917.1"/>
    <property type="molecule type" value="Genomic_DNA"/>
</dbReference>
<accession>A0A2S5KQ04</accession>
<feature type="active site" description="Acyl-thioester intermediate" evidence="4">
    <location>
        <position position="92"/>
    </location>
</feature>
<comment type="similarity">
    <text evidence="1 5">Belongs to the thiolase-like superfamily. Thiolase family.</text>
</comment>
<comment type="caution">
    <text evidence="8">The sequence shown here is derived from an EMBL/GenBank/DDBJ whole genome shotgun (WGS) entry which is preliminary data.</text>
</comment>
<evidence type="ECO:0000256" key="2">
    <source>
        <dbReference type="ARBA" id="ARBA00022679"/>
    </source>
</evidence>
<dbReference type="InterPro" id="IPR020610">
    <property type="entry name" value="Thiolase_AS"/>
</dbReference>
<evidence type="ECO:0000256" key="3">
    <source>
        <dbReference type="ARBA" id="ARBA00023315"/>
    </source>
</evidence>
<dbReference type="AlphaFoldDB" id="A0A2S5KQ04"/>
<evidence type="ECO:0000256" key="4">
    <source>
        <dbReference type="PIRSR" id="PIRSR000429-1"/>
    </source>
</evidence>
<dbReference type="Proteomes" id="UP000238196">
    <property type="component" value="Unassembled WGS sequence"/>
</dbReference>
<protein>
    <submittedName>
        <fullName evidence="8">Acetyl-CoA C-acyltransferase</fullName>
        <ecNumber evidence="8">2.3.1.9</ecNumber>
    </submittedName>
</protein>
<dbReference type="FunFam" id="3.40.47.10:FF:000010">
    <property type="entry name" value="Acetyl-CoA acetyltransferase (Thiolase)"/>
    <property type="match status" value="1"/>
</dbReference>
<keyword evidence="2 5" id="KW-0808">Transferase</keyword>
<evidence type="ECO:0000256" key="5">
    <source>
        <dbReference type="RuleBase" id="RU003557"/>
    </source>
</evidence>
<keyword evidence="3 5" id="KW-0012">Acyltransferase</keyword>
<feature type="active site" description="Proton acceptor" evidence="4">
    <location>
        <position position="381"/>
    </location>
</feature>
<organism evidence="8 9">
    <name type="scientific">Proteobacteria bacterium 228</name>
    <dbReference type="NCBI Taxonomy" id="2083153"/>
    <lineage>
        <taxon>Bacteria</taxon>
        <taxon>Pseudomonadati</taxon>
        <taxon>Pseudomonadota</taxon>
    </lineage>
</organism>
<dbReference type="PROSITE" id="PS00098">
    <property type="entry name" value="THIOLASE_1"/>
    <property type="match status" value="1"/>
</dbReference>
<dbReference type="Gene3D" id="3.40.47.10">
    <property type="match status" value="2"/>
</dbReference>
<dbReference type="NCBIfam" id="NF006552">
    <property type="entry name" value="PRK09051.1"/>
    <property type="match status" value="1"/>
</dbReference>
<dbReference type="EC" id="2.3.1.9" evidence="8"/>
<dbReference type="PANTHER" id="PTHR18919">
    <property type="entry name" value="ACETYL-COA C-ACYLTRANSFERASE"/>
    <property type="match status" value="1"/>
</dbReference>
<reference evidence="8 9" key="1">
    <citation type="submission" date="2018-02" db="EMBL/GenBank/DDBJ databases">
        <title>novel marine gammaproteobacteria from coastal saline agro ecosystem.</title>
        <authorList>
            <person name="Krishnan R."/>
            <person name="Ramesh Kumar N."/>
        </authorList>
    </citation>
    <scope>NUCLEOTIDE SEQUENCE [LARGE SCALE GENOMIC DNA]</scope>
    <source>
        <strain evidence="8 9">228</strain>
    </source>
</reference>
<dbReference type="SUPFAM" id="SSF53901">
    <property type="entry name" value="Thiolase-like"/>
    <property type="match status" value="2"/>
</dbReference>